<dbReference type="PANTHER" id="PTHR43585:SF2">
    <property type="entry name" value="ATP-GRASP ENZYME FSQD"/>
    <property type="match status" value="1"/>
</dbReference>
<dbReference type="EMBL" id="KQ241669">
    <property type="protein sequence ID" value="KNC86072.1"/>
    <property type="molecule type" value="Genomic_DNA"/>
</dbReference>
<evidence type="ECO:0000256" key="3">
    <source>
        <dbReference type="ARBA" id="ARBA00022840"/>
    </source>
</evidence>
<dbReference type="InterPro" id="IPR011761">
    <property type="entry name" value="ATP-grasp"/>
</dbReference>
<dbReference type="Pfam" id="PF13535">
    <property type="entry name" value="ATP-grasp_4"/>
    <property type="match status" value="1"/>
</dbReference>
<dbReference type="RefSeq" id="XP_014159974.1">
    <property type="nucleotide sequence ID" value="XM_014304499.1"/>
</dbReference>
<dbReference type="GeneID" id="25902268"/>
<evidence type="ECO:0000256" key="2">
    <source>
        <dbReference type="ARBA" id="ARBA00022741"/>
    </source>
</evidence>
<name>A0A0L0GAP3_9EUKA</name>
<dbReference type="GO" id="GO:0005524">
    <property type="term" value="F:ATP binding"/>
    <property type="evidence" value="ECO:0007669"/>
    <property type="project" value="UniProtKB-UniRule"/>
</dbReference>
<evidence type="ECO:0000256" key="4">
    <source>
        <dbReference type="PROSITE-ProRule" id="PRU00409"/>
    </source>
</evidence>
<dbReference type="PROSITE" id="PS50975">
    <property type="entry name" value="ATP_GRASP"/>
    <property type="match status" value="1"/>
</dbReference>
<evidence type="ECO:0000313" key="7">
    <source>
        <dbReference type="Proteomes" id="UP000054560"/>
    </source>
</evidence>
<gene>
    <name evidence="6" type="ORF">SARC_01764</name>
</gene>
<dbReference type="Gene3D" id="3.30.470.20">
    <property type="entry name" value="ATP-grasp fold, B domain"/>
    <property type="match status" value="1"/>
</dbReference>
<proteinExistence type="predicted"/>
<dbReference type="PANTHER" id="PTHR43585">
    <property type="entry name" value="FUMIPYRROLE BIOSYNTHESIS PROTEIN C"/>
    <property type="match status" value="1"/>
</dbReference>
<keyword evidence="2 4" id="KW-0547">Nucleotide-binding</keyword>
<dbReference type="InterPro" id="IPR052032">
    <property type="entry name" value="ATP-dep_AA_Ligase"/>
</dbReference>
<keyword evidence="7" id="KW-1185">Reference proteome</keyword>
<evidence type="ECO:0000259" key="5">
    <source>
        <dbReference type="PROSITE" id="PS50975"/>
    </source>
</evidence>
<dbReference type="GO" id="GO:0016874">
    <property type="term" value="F:ligase activity"/>
    <property type="evidence" value="ECO:0007669"/>
    <property type="project" value="UniProtKB-KW"/>
</dbReference>
<organism evidence="6 7">
    <name type="scientific">Sphaeroforma arctica JP610</name>
    <dbReference type="NCBI Taxonomy" id="667725"/>
    <lineage>
        <taxon>Eukaryota</taxon>
        <taxon>Ichthyosporea</taxon>
        <taxon>Ichthyophonida</taxon>
        <taxon>Sphaeroforma</taxon>
    </lineage>
</organism>
<accession>A0A0L0GAP3</accession>
<protein>
    <recommendedName>
        <fullName evidence="5">ATP-grasp domain-containing protein</fullName>
    </recommendedName>
</protein>
<dbReference type="eggNOG" id="ENOG502RN4Y">
    <property type="taxonomic scope" value="Eukaryota"/>
</dbReference>
<reference evidence="6 7" key="1">
    <citation type="submission" date="2011-02" db="EMBL/GenBank/DDBJ databases">
        <title>The Genome Sequence of Sphaeroforma arctica JP610.</title>
        <authorList>
            <consortium name="The Broad Institute Genome Sequencing Platform"/>
            <person name="Russ C."/>
            <person name="Cuomo C."/>
            <person name="Young S.K."/>
            <person name="Zeng Q."/>
            <person name="Gargeya S."/>
            <person name="Alvarado L."/>
            <person name="Berlin A."/>
            <person name="Chapman S.B."/>
            <person name="Chen Z."/>
            <person name="Freedman E."/>
            <person name="Gellesch M."/>
            <person name="Goldberg J."/>
            <person name="Griggs A."/>
            <person name="Gujja S."/>
            <person name="Heilman E."/>
            <person name="Heiman D."/>
            <person name="Howarth C."/>
            <person name="Mehta T."/>
            <person name="Neiman D."/>
            <person name="Pearson M."/>
            <person name="Roberts A."/>
            <person name="Saif S."/>
            <person name="Shea T."/>
            <person name="Shenoy N."/>
            <person name="Sisk P."/>
            <person name="Stolte C."/>
            <person name="Sykes S."/>
            <person name="White J."/>
            <person name="Yandava C."/>
            <person name="Burger G."/>
            <person name="Gray M.W."/>
            <person name="Holland P.W.H."/>
            <person name="King N."/>
            <person name="Lang F.B.F."/>
            <person name="Roger A.J."/>
            <person name="Ruiz-Trillo I."/>
            <person name="Haas B."/>
            <person name="Nusbaum C."/>
            <person name="Birren B."/>
        </authorList>
    </citation>
    <scope>NUCLEOTIDE SEQUENCE [LARGE SCALE GENOMIC DNA]</scope>
    <source>
        <strain evidence="6 7">JP610</strain>
    </source>
</reference>
<dbReference type="GO" id="GO:0046872">
    <property type="term" value="F:metal ion binding"/>
    <property type="evidence" value="ECO:0007669"/>
    <property type="project" value="InterPro"/>
</dbReference>
<feature type="domain" description="ATP-grasp" evidence="5">
    <location>
        <begin position="156"/>
        <end position="367"/>
    </location>
</feature>
<evidence type="ECO:0000256" key="1">
    <source>
        <dbReference type="ARBA" id="ARBA00022598"/>
    </source>
</evidence>
<evidence type="ECO:0000313" key="6">
    <source>
        <dbReference type="EMBL" id="KNC86072.1"/>
    </source>
</evidence>
<sequence length="525" mass="58085">MTASNDVSTLTGRDAETQELRMNAVKGKNLLYLASNSTAGSSPTYMVEMMADLRKRGLVIYGVFETPTEKKPTCPYLDQLKSNDAVDHVFFAELNCEEAASNVVEAIKHLDVKFDGVWGGRELIQPVVGMVAELLGAPGRNPAHSYQMARDKYKTRVALANAGLNTPMAYPVKSVDDVPKCIETVGFPMIIKPTAGAGSEGVHKVYTEEELTKAVGTILEDIEVNPLLSTQGMTDFCPIVAETLLVPIIYNDLVQEFDVEVLMSKGESVYSNVVDNWIPDAPYFQDKGFNFPSLAPKSVQEELIEYSIACVKALGFINGNFHVESMYTEYGPALLEVNPRVGGAEIQNFHERVFGVNPNLNFLLALLDIPINPPRFDVPAMGRLHHFINAPTTGVLEDLTFLDHFEGHEYVTKIEYIAKVGASVRGIDTGVPQWLGGVVFEFPEEKMLSAIEELKVLMKQAEDNVRKLITPIRKFSLTRRKSIVLDVVEDLEPAQKRRVRKSITIDDIDLEEILALEASIATTTI</sequence>
<dbReference type="OrthoDB" id="434648at2759"/>
<dbReference type="SUPFAM" id="SSF56059">
    <property type="entry name" value="Glutathione synthetase ATP-binding domain-like"/>
    <property type="match status" value="1"/>
</dbReference>
<dbReference type="Proteomes" id="UP000054560">
    <property type="component" value="Unassembled WGS sequence"/>
</dbReference>
<dbReference type="AlphaFoldDB" id="A0A0L0GAP3"/>
<dbReference type="STRING" id="667725.A0A0L0GAP3"/>
<keyword evidence="3 4" id="KW-0067">ATP-binding</keyword>
<keyword evidence="1" id="KW-0436">Ligase</keyword>